<dbReference type="EMBL" id="JAVRIF010000001">
    <property type="protein sequence ID" value="MDT0602588.1"/>
    <property type="molecule type" value="Genomic_DNA"/>
</dbReference>
<keyword evidence="1" id="KW-0472">Membrane</keyword>
<dbReference type="RefSeq" id="WP_311577103.1">
    <property type="nucleotide sequence ID" value="NZ_JAVRIF010000001.1"/>
</dbReference>
<keyword evidence="1" id="KW-1133">Transmembrane helix</keyword>
<feature type="transmembrane region" description="Helical" evidence="1">
    <location>
        <begin position="69"/>
        <end position="98"/>
    </location>
</feature>
<organism evidence="2 3">
    <name type="scientific">Thalassotalea castellviae</name>
    <dbReference type="NCBI Taxonomy" id="3075612"/>
    <lineage>
        <taxon>Bacteria</taxon>
        <taxon>Pseudomonadati</taxon>
        <taxon>Pseudomonadota</taxon>
        <taxon>Gammaproteobacteria</taxon>
        <taxon>Alteromonadales</taxon>
        <taxon>Colwelliaceae</taxon>
        <taxon>Thalassotalea</taxon>
    </lineage>
</organism>
<evidence type="ECO:0000313" key="3">
    <source>
        <dbReference type="Proteomes" id="UP001266357"/>
    </source>
</evidence>
<accession>A0ABU2ZXC7</accession>
<feature type="transmembrane region" description="Helical" evidence="1">
    <location>
        <begin position="211"/>
        <end position="232"/>
    </location>
</feature>
<feature type="transmembrane region" description="Helical" evidence="1">
    <location>
        <begin position="176"/>
        <end position="199"/>
    </location>
</feature>
<sequence length="300" mass="34615">MNTLQFTTQMKKELWEYKKIFLWIPVTLALLLICAPFISLLLNDVSSGHWLTRFERISELTHSEELSQIAFGFISVLFLPFVIISGIIQLYYFIACLFDERRDLSIMFWRSLPVSDAMTIGVKLLVGALILPAIFLIAATGVVLVFLMMIVILSIILSLGYDISLWQLWANSDVIWHLFTSWGSLLPYSLWMFPIYAWLMFVSAFAKKAPFLWAVLPIIIVLLVESFFVSYFDLHTRFFAQTLMDYFTISHNALEIYANQHTSITVMPFNVMKDKISIVAILFGAGLMYGAYWLRVNKNH</sequence>
<reference evidence="2 3" key="1">
    <citation type="submission" date="2023-09" db="EMBL/GenBank/DDBJ databases">
        <authorList>
            <person name="Rey-Velasco X."/>
        </authorList>
    </citation>
    <scope>NUCLEOTIDE SEQUENCE [LARGE SCALE GENOMIC DNA]</scope>
    <source>
        <strain evidence="2 3">W431</strain>
    </source>
</reference>
<feature type="transmembrane region" description="Helical" evidence="1">
    <location>
        <begin position="124"/>
        <end position="156"/>
    </location>
</feature>
<comment type="caution">
    <text evidence="2">The sequence shown here is derived from an EMBL/GenBank/DDBJ whole genome shotgun (WGS) entry which is preliminary data.</text>
</comment>
<keyword evidence="3" id="KW-1185">Reference proteome</keyword>
<name>A0ABU2ZXC7_9GAMM</name>
<protein>
    <recommendedName>
        <fullName evidence="4">ABC transporter permease</fullName>
    </recommendedName>
</protein>
<feature type="transmembrane region" description="Helical" evidence="1">
    <location>
        <begin position="20"/>
        <end position="42"/>
    </location>
</feature>
<evidence type="ECO:0008006" key="4">
    <source>
        <dbReference type="Google" id="ProtNLM"/>
    </source>
</evidence>
<feature type="transmembrane region" description="Helical" evidence="1">
    <location>
        <begin position="276"/>
        <end position="294"/>
    </location>
</feature>
<gene>
    <name evidence="2" type="ORF">RM573_03180</name>
</gene>
<evidence type="ECO:0000313" key="2">
    <source>
        <dbReference type="EMBL" id="MDT0602588.1"/>
    </source>
</evidence>
<dbReference type="Proteomes" id="UP001266357">
    <property type="component" value="Unassembled WGS sequence"/>
</dbReference>
<proteinExistence type="predicted"/>
<keyword evidence="1" id="KW-0812">Transmembrane</keyword>
<evidence type="ECO:0000256" key="1">
    <source>
        <dbReference type="SAM" id="Phobius"/>
    </source>
</evidence>